<keyword evidence="2 4" id="KW-0378">Hydrolase</keyword>
<comment type="caution">
    <text evidence="6">The sequence shown here is derived from an EMBL/GenBank/DDBJ whole genome shotgun (WGS) entry which is preliminary data.</text>
</comment>
<dbReference type="CDD" id="cd01298">
    <property type="entry name" value="ATZ_TRZ_like"/>
    <property type="match status" value="1"/>
</dbReference>
<dbReference type="InterPro" id="IPR050287">
    <property type="entry name" value="MTA/SAH_deaminase"/>
</dbReference>
<dbReference type="HAMAP" id="MF_01281">
    <property type="entry name" value="MTA_SAH_deamin"/>
    <property type="match status" value="1"/>
</dbReference>
<comment type="cofactor">
    <cofactor evidence="4">
        <name>Zn(2+)</name>
        <dbReference type="ChEBI" id="CHEBI:29105"/>
    </cofactor>
    <text evidence="4">Binds 1 zinc ion per subunit.</text>
</comment>
<dbReference type="GO" id="GO:0090614">
    <property type="term" value="F:5'-methylthioadenosine deaminase activity"/>
    <property type="evidence" value="ECO:0007669"/>
    <property type="project" value="UniProtKB-UniRule"/>
</dbReference>
<dbReference type="GO" id="GO:0046872">
    <property type="term" value="F:metal ion binding"/>
    <property type="evidence" value="ECO:0007669"/>
    <property type="project" value="UniProtKB-KW"/>
</dbReference>
<dbReference type="Gene3D" id="2.30.40.10">
    <property type="entry name" value="Urease, subunit C, domain 1"/>
    <property type="match status" value="1"/>
</dbReference>
<dbReference type="InterPro" id="IPR032466">
    <property type="entry name" value="Metal_Hydrolase"/>
</dbReference>
<dbReference type="SUPFAM" id="SSF51338">
    <property type="entry name" value="Composite domain of metallo-dependent hydrolases"/>
    <property type="match status" value="1"/>
</dbReference>
<dbReference type="InterPro" id="IPR023512">
    <property type="entry name" value="Deaminase_MtaD/DadD"/>
</dbReference>
<comment type="catalytic activity">
    <reaction evidence="4">
        <text>S-adenosyl-L-homocysteine + H2O + H(+) = S-inosyl-L-homocysteine + NH4(+)</text>
        <dbReference type="Rhea" id="RHEA:20716"/>
        <dbReference type="ChEBI" id="CHEBI:15377"/>
        <dbReference type="ChEBI" id="CHEBI:15378"/>
        <dbReference type="ChEBI" id="CHEBI:28938"/>
        <dbReference type="ChEBI" id="CHEBI:57856"/>
        <dbReference type="ChEBI" id="CHEBI:57985"/>
        <dbReference type="EC" id="3.5.4.28"/>
    </reaction>
</comment>
<dbReference type="Pfam" id="PF01979">
    <property type="entry name" value="Amidohydro_1"/>
    <property type="match status" value="1"/>
</dbReference>
<feature type="binding site" evidence="4">
    <location>
        <position position="182"/>
    </location>
    <ligand>
        <name>substrate</name>
    </ligand>
</feature>
<dbReference type="RefSeq" id="WP_171303498.1">
    <property type="nucleotide sequence ID" value="NZ_JABFIF010000014.1"/>
</dbReference>
<feature type="binding site" evidence="4">
    <location>
        <position position="297"/>
    </location>
    <ligand>
        <name>substrate</name>
    </ligand>
</feature>
<dbReference type="EMBL" id="JABFIF010000014">
    <property type="protein sequence ID" value="NOH16274.1"/>
    <property type="molecule type" value="Genomic_DNA"/>
</dbReference>
<dbReference type="Proteomes" id="UP000528432">
    <property type="component" value="Unassembled WGS sequence"/>
</dbReference>
<dbReference type="Gene3D" id="3.20.20.140">
    <property type="entry name" value="Metal-dependent hydrolases"/>
    <property type="match status" value="1"/>
</dbReference>
<dbReference type="InterPro" id="IPR011059">
    <property type="entry name" value="Metal-dep_hydrolase_composite"/>
</dbReference>
<comment type="function">
    <text evidence="4">Catalyzes the deamination of 5-methylthioadenosine and S-adenosyl-L-homocysteine into 5-methylthioinosine and S-inosyl-L-homocysteine, respectively. Is also able to deaminate adenosine.</text>
</comment>
<accession>A0A7Y4DDE5</accession>
<evidence type="ECO:0000313" key="6">
    <source>
        <dbReference type="EMBL" id="NOH16274.1"/>
    </source>
</evidence>
<organism evidence="6 7">
    <name type="scientific">Clostridium cochlearium</name>
    <dbReference type="NCBI Taxonomy" id="1494"/>
    <lineage>
        <taxon>Bacteria</taxon>
        <taxon>Bacillati</taxon>
        <taxon>Bacillota</taxon>
        <taxon>Clostridia</taxon>
        <taxon>Eubacteriales</taxon>
        <taxon>Clostridiaceae</taxon>
        <taxon>Clostridium</taxon>
    </lineage>
</organism>
<proteinExistence type="inferred from homology"/>
<feature type="binding site" evidence="4">
    <location>
        <position position="67"/>
    </location>
    <ligand>
        <name>Zn(2+)</name>
        <dbReference type="ChEBI" id="CHEBI:29105"/>
    </ligand>
</feature>
<feature type="binding site" evidence="4">
    <location>
        <position position="212"/>
    </location>
    <ligand>
        <name>substrate</name>
    </ligand>
</feature>
<dbReference type="EC" id="3.5.4.28" evidence="4"/>
<sequence>MSILIENIMIVTMDQEQDVIGKGYILIKDNKIKEVNVGEYLGKEENLYKIDGKDHCAMPGLINAHTHAGMTIFRGYGEGLPLMRWLNEKIWPIESKLKNNHVKIATELAALEMLRSGTTCFNDMYFYEEEVIKVAKEFNIRGVIGVSIMGDNWEHQLKEAIDLDKKIKEDKSGLIDSMIAPHSPYTLSIDALKTIAKEAKLKNKNIHIHISETQDEVNIIKERYNKTSCELLQDIGIFNSKVAGAHCVYLTHNDMNILKENGASVIYNPQSNMKLASGIARIAEMNDIDINVCLGTDGTSSNNNLNMIEEMETGTILQKLYYKDATKLNAKQVLKMATYNGAMALMNDKKLGKIKEDYLADIVLLDLNKPNMIPINDIHSNIVFSANGSEVDYVIVNGNIVMEKGEFKHIDEEKVLHNFKEMCNDIFNS</sequence>
<evidence type="ECO:0000256" key="3">
    <source>
        <dbReference type="ARBA" id="ARBA00022833"/>
    </source>
</evidence>
<evidence type="ECO:0000259" key="5">
    <source>
        <dbReference type="Pfam" id="PF01979"/>
    </source>
</evidence>
<dbReference type="AlphaFoldDB" id="A0A7Y4DDE5"/>
<dbReference type="InterPro" id="IPR006680">
    <property type="entry name" value="Amidohydro-rel"/>
</dbReference>
<reference evidence="6 7" key="1">
    <citation type="submission" date="2020-05" db="EMBL/GenBank/DDBJ databases">
        <title>Draft genome sequence of Clostridium cochlearium strain AGROS13 isolated from a sheep dairy farm in New Zealand.</title>
        <authorList>
            <person name="Gupta T.B."/>
            <person name="Jauregui R."/>
            <person name="Risson A.N."/>
            <person name="Brightwell G."/>
            <person name="Maclean P."/>
        </authorList>
    </citation>
    <scope>NUCLEOTIDE SEQUENCE [LARGE SCALE GENOMIC DNA]</scope>
    <source>
        <strain evidence="6 7">AGROS13</strain>
    </source>
</reference>
<feature type="binding site" evidence="4">
    <location>
        <position position="209"/>
    </location>
    <ligand>
        <name>Zn(2+)</name>
        <dbReference type="ChEBI" id="CHEBI:29105"/>
    </ligand>
</feature>
<evidence type="ECO:0000256" key="1">
    <source>
        <dbReference type="ARBA" id="ARBA00022723"/>
    </source>
</evidence>
<dbReference type="PANTHER" id="PTHR43794">
    <property type="entry name" value="AMINOHYDROLASE SSNA-RELATED"/>
    <property type="match status" value="1"/>
</dbReference>
<dbReference type="PANTHER" id="PTHR43794:SF11">
    <property type="entry name" value="AMIDOHYDROLASE-RELATED DOMAIN-CONTAINING PROTEIN"/>
    <property type="match status" value="1"/>
</dbReference>
<dbReference type="FunFam" id="3.20.20.140:FF:000014">
    <property type="entry name" value="5-methylthioadenosine/S-adenosylhomocysteine deaminase"/>
    <property type="match status" value="1"/>
</dbReference>
<keyword evidence="1 4" id="KW-0479">Metal-binding</keyword>
<evidence type="ECO:0000313" key="7">
    <source>
        <dbReference type="Proteomes" id="UP000528432"/>
    </source>
</evidence>
<comment type="catalytic activity">
    <reaction evidence="4">
        <text>S-methyl-5'-thioadenosine + H2O + H(+) = S-methyl-5'-thioinosine + NH4(+)</text>
        <dbReference type="Rhea" id="RHEA:25025"/>
        <dbReference type="ChEBI" id="CHEBI:15377"/>
        <dbReference type="ChEBI" id="CHEBI:15378"/>
        <dbReference type="ChEBI" id="CHEBI:17509"/>
        <dbReference type="ChEBI" id="CHEBI:28938"/>
        <dbReference type="ChEBI" id="CHEBI:48595"/>
        <dbReference type="EC" id="3.5.4.31"/>
    </reaction>
</comment>
<evidence type="ECO:0000256" key="2">
    <source>
        <dbReference type="ARBA" id="ARBA00022801"/>
    </source>
</evidence>
<comment type="caution">
    <text evidence="4">Lacks conserved residue(s) required for the propagation of feature annotation.</text>
</comment>
<protein>
    <recommendedName>
        <fullName evidence="4">5-methylthioadenosine/S-adenosylhomocysteine deaminase</fullName>
        <shortName evidence="4">MTA/SAH deaminase</shortName>
        <ecNumber evidence="4">3.5.4.28</ecNumber>
        <ecNumber evidence="4">3.5.4.31</ecNumber>
    </recommendedName>
</protein>
<keyword evidence="3 4" id="KW-0862">Zinc</keyword>
<name>A0A7Y4DDE5_CLOCO</name>
<dbReference type="EC" id="3.5.4.31" evidence="4"/>
<feature type="domain" description="Amidohydrolase-related" evidence="5">
    <location>
        <begin position="57"/>
        <end position="401"/>
    </location>
</feature>
<comment type="similarity">
    <text evidence="4">Belongs to the metallo-dependent hydrolases superfamily. MTA/SAH deaminase family.</text>
</comment>
<gene>
    <name evidence="4" type="primary">mtaD</name>
    <name evidence="6" type="ORF">HMJ28_07745</name>
</gene>
<dbReference type="GO" id="GO:0050270">
    <property type="term" value="F:S-adenosylhomocysteine deaminase activity"/>
    <property type="evidence" value="ECO:0007669"/>
    <property type="project" value="UniProtKB-UniRule"/>
</dbReference>
<dbReference type="SUPFAM" id="SSF51556">
    <property type="entry name" value="Metallo-dependent hydrolases"/>
    <property type="match status" value="1"/>
</dbReference>
<evidence type="ECO:0000256" key="4">
    <source>
        <dbReference type="HAMAP-Rule" id="MF_01281"/>
    </source>
</evidence>
<feature type="binding site" evidence="4">
    <location>
        <position position="94"/>
    </location>
    <ligand>
        <name>substrate</name>
    </ligand>
</feature>
<feature type="binding site" evidence="4">
    <location>
        <position position="65"/>
    </location>
    <ligand>
        <name>Zn(2+)</name>
        <dbReference type="ChEBI" id="CHEBI:29105"/>
    </ligand>
</feature>
<feature type="binding site" evidence="4">
    <location>
        <position position="297"/>
    </location>
    <ligand>
        <name>Zn(2+)</name>
        <dbReference type="ChEBI" id="CHEBI:29105"/>
    </ligand>
</feature>